<keyword evidence="2" id="KW-1185">Reference proteome</keyword>
<proteinExistence type="predicted"/>
<evidence type="ECO:0000313" key="1">
    <source>
        <dbReference type="EMBL" id="KAJ8111386.1"/>
    </source>
</evidence>
<reference evidence="1" key="1">
    <citation type="submission" date="2022-11" db="EMBL/GenBank/DDBJ databases">
        <title>Genome Sequence of Boeremia exigua.</title>
        <authorList>
            <person name="Buettner E."/>
        </authorList>
    </citation>
    <scope>NUCLEOTIDE SEQUENCE</scope>
    <source>
        <strain evidence="1">CU02</strain>
    </source>
</reference>
<accession>A0ACC2I877</accession>
<name>A0ACC2I877_9PLEO</name>
<dbReference type="EMBL" id="JAPHNI010000410">
    <property type="protein sequence ID" value="KAJ8111386.1"/>
    <property type="molecule type" value="Genomic_DNA"/>
</dbReference>
<sequence>MFVYLLDIAGRENKLHSADDEDHKREGLCGPLAGGVPAARRTRSTTILTELNLPSPAALLEYAKPVSRKDNNNQFGSSSPAQDSQRLASKRNRKNVSDRQLSCYVPRTCIFPPSCVDCSHRVRDKLQSTGD</sequence>
<gene>
    <name evidence="1" type="ORF">OPT61_g6008</name>
</gene>
<protein>
    <submittedName>
        <fullName evidence="1">Uncharacterized protein</fullName>
    </submittedName>
</protein>
<dbReference type="Proteomes" id="UP001153331">
    <property type="component" value="Unassembled WGS sequence"/>
</dbReference>
<comment type="caution">
    <text evidence="1">The sequence shown here is derived from an EMBL/GenBank/DDBJ whole genome shotgun (WGS) entry which is preliminary data.</text>
</comment>
<organism evidence="1 2">
    <name type="scientific">Boeremia exigua</name>
    <dbReference type="NCBI Taxonomy" id="749465"/>
    <lineage>
        <taxon>Eukaryota</taxon>
        <taxon>Fungi</taxon>
        <taxon>Dikarya</taxon>
        <taxon>Ascomycota</taxon>
        <taxon>Pezizomycotina</taxon>
        <taxon>Dothideomycetes</taxon>
        <taxon>Pleosporomycetidae</taxon>
        <taxon>Pleosporales</taxon>
        <taxon>Pleosporineae</taxon>
        <taxon>Didymellaceae</taxon>
        <taxon>Boeremia</taxon>
    </lineage>
</organism>
<evidence type="ECO:0000313" key="2">
    <source>
        <dbReference type="Proteomes" id="UP001153331"/>
    </source>
</evidence>